<evidence type="ECO:0000313" key="3">
    <source>
        <dbReference type="Proteomes" id="UP000187203"/>
    </source>
</evidence>
<dbReference type="PANTHER" id="PTHR32212:SF234">
    <property type="entry name" value="F-BOX_LRR-REPEAT PROTEIN 13-LIKE"/>
    <property type="match status" value="1"/>
</dbReference>
<organism evidence="2 3">
    <name type="scientific">Corchorus olitorius</name>
    <dbReference type="NCBI Taxonomy" id="93759"/>
    <lineage>
        <taxon>Eukaryota</taxon>
        <taxon>Viridiplantae</taxon>
        <taxon>Streptophyta</taxon>
        <taxon>Embryophyta</taxon>
        <taxon>Tracheophyta</taxon>
        <taxon>Spermatophyta</taxon>
        <taxon>Magnoliopsida</taxon>
        <taxon>eudicotyledons</taxon>
        <taxon>Gunneridae</taxon>
        <taxon>Pentapetalae</taxon>
        <taxon>rosids</taxon>
        <taxon>malvids</taxon>
        <taxon>Malvales</taxon>
        <taxon>Malvaceae</taxon>
        <taxon>Grewioideae</taxon>
        <taxon>Apeibeae</taxon>
        <taxon>Corchorus</taxon>
    </lineage>
</organism>
<comment type="caution">
    <text evidence="2">The sequence shown here is derived from an EMBL/GenBank/DDBJ whole genome shotgun (WGS) entry which is preliminary data.</text>
</comment>
<dbReference type="InterPro" id="IPR036047">
    <property type="entry name" value="F-box-like_dom_sf"/>
</dbReference>
<dbReference type="STRING" id="93759.A0A1R3JDD0"/>
<dbReference type="Proteomes" id="UP000187203">
    <property type="component" value="Unassembled WGS sequence"/>
</dbReference>
<evidence type="ECO:0000259" key="1">
    <source>
        <dbReference type="Pfam" id="PF00646"/>
    </source>
</evidence>
<dbReference type="InterPro" id="IPR053781">
    <property type="entry name" value="F-box_AtFBL13-like"/>
</dbReference>
<dbReference type="SUPFAM" id="SSF81383">
    <property type="entry name" value="F-box domain"/>
    <property type="match status" value="1"/>
</dbReference>
<dbReference type="AlphaFoldDB" id="A0A1R3JDD0"/>
<dbReference type="Gene3D" id="1.20.1280.50">
    <property type="match status" value="1"/>
</dbReference>
<proteinExistence type="predicted"/>
<protein>
    <recommendedName>
        <fullName evidence="1">F-box domain-containing protein</fullName>
    </recommendedName>
</protein>
<sequence length="159" mass="18312">MVDLDQPPSKHRRISSDENGIDLISDLLDSVLCHIMSFLPTEDAFATSILSKRWVDLWTQVPAFVFDSPHHYRTIDGLIVISLKRIAVMRRSAHYIPWNDPPYKLLINAPMLERIVLKDENYRYFLLEDGYNLAEAVVEISNPLADGRNLCDLLEVFGR</sequence>
<evidence type="ECO:0000313" key="2">
    <source>
        <dbReference type="EMBL" id="OMO92835.1"/>
    </source>
</evidence>
<keyword evidence="3" id="KW-1185">Reference proteome</keyword>
<accession>A0A1R3JDD0</accession>
<name>A0A1R3JDD0_9ROSI</name>
<dbReference type="EMBL" id="AWUE01016326">
    <property type="protein sequence ID" value="OMO92835.1"/>
    <property type="molecule type" value="Genomic_DNA"/>
</dbReference>
<dbReference type="InterPro" id="IPR001810">
    <property type="entry name" value="F-box_dom"/>
</dbReference>
<dbReference type="OrthoDB" id="1434883at2759"/>
<dbReference type="PANTHER" id="PTHR32212">
    <property type="entry name" value="CYCLIN-LIKE F-BOX"/>
    <property type="match status" value="1"/>
</dbReference>
<feature type="domain" description="F-box" evidence="1">
    <location>
        <begin position="24"/>
        <end position="61"/>
    </location>
</feature>
<reference evidence="3" key="1">
    <citation type="submission" date="2013-09" db="EMBL/GenBank/DDBJ databases">
        <title>Corchorus olitorius genome sequencing.</title>
        <authorList>
            <person name="Alam M."/>
            <person name="Haque M.S."/>
            <person name="Islam M.S."/>
            <person name="Emdad E.M."/>
            <person name="Islam M.M."/>
            <person name="Ahmed B."/>
            <person name="Halim A."/>
            <person name="Hossen Q.M.M."/>
            <person name="Hossain M.Z."/>
            <person name="Ahmed R."/>
            <person name="Khan M.M."/>
            <person name="Islam R."/>
            <person name="Rashid M.M."/>
            <person name="Khan S.A."/>
            <person name="Rahman M.S."/>
            <person name="Alam M."/>
            <person name="Yahiya A.S."/>
            <person name="Khan M.S."/>
            <person name="Azam M.S."/>
            <person name="Haque T."/>
            <person name="Lashkar M.Z.H."/>
            <person name="Akhand A.I."/>
            <person name="Morshed G."/>
            <person name="Roy S."/>
            <person name="Uddin K.S."/>
            <person name="Rabeya T."/>
            <person name="Hossain A.S."/>
            <person name="Chowdhury A."/>
            <person name="Snigdha A.R."/>
            <person name="Mortoza M.S."/>
            <person name="Matin S.A."/>
            <person name="Hoque S.M.E."/>
            <person name="Islam M.K."/>
            <person name="Roy D.K."/>
            <person name="Haider R."/>
            <person name="Moosa M.M."/>
            <person name="Elias S.M."/>
            <person name="Hasan A.M."/>
            <person name="Jahan S."/>
            <person name="Shafiuddin M."/>
            <person name="Mahmood N."/>
            <person name="Shommy N.S."/>
        </authorList>
    </citation>
    <scope>NUCLEOTIDE SEQUENCE [LARGE SCALE GENOMIC DNA]</scope>
    <source>
        <strain evidence="3">cv. O-4</strain>
    </source>
</reference>
<gene>
    <name evidence="2" type="ORF">COLO4_17308</name>
</gene>
<dbReference type="Pfam" id="PF00646">
    <property type="entry name" value="F-box"/>
    <property type="match status" value="1"/>
</dbReference>
<dbReference type="CDD" id="cd22160">
    <property type="entry name" value="F-box_AtFBL13-like"/>
    <property type="match status" value="1"/>
</dbReference>